<dbReference type="OrthoDB" id="5122891at2759"/>
<dbReference type="AlphaFoldDB" id="A0A0C3ESR1"/>
<dbReference type="PANTHER" id="PTHR10622">
    <property type="entry name" value="HET DOMAIN-CONTAINING PROTEIN"/>
    <property type="match status" value="1"/>
</dbReference>
<dbReference type="EMBL" id="KN822004">
    <property type="protein sequence ID" value="KIM70881.1"/>
    <property type="molecule type" value="Genomic_DNA"/>
</dbReference>
<dbReference type="PANTHER" id="PTHR10622:SF10">
    <property type="entry name" value="HET DOMAIN-CONTAINING PROTEIN"/>
    <property type="match status" value="1"/>
</dbReference>
<dbReference type="STRING" id="1036808.A0A0C3ESR1"/>
<feature type="domain" description="Heterokaryon incompatibility" evidence="1">
    <location>
        <begin position="39"/>
        <end position="133"/>
    </location>
</feature>
<accession>A0A0C3ESR1</accession>
<reference evidence="2 3" key="1">
    <citation type="submission" date="2014-04" db="EMBL/GenBank/DDBJ databases">
        <authorList>
            <consortium name="DOE Joint Genome Institute"/>
            <person name="Kuo A."/>
            <person name="Kohler A."/>
            <person name="Nagy L.G."/>
            <person name="Floudas D."/>
            <person name="Copeland A."/>
            <person name="Barry K.W."/>
            <person name="Cichocki N."/>
            <person name="Veneault-Fourrey C."/>
            <person name="LaButti K."/>
            <person name="Lindquist E.A."/>
            <person name="Lipzen A."/>
            <person name="Lundell T."/>
            <person name="Morin E."/>
            <person name="Murat C."/>
            <person name="Sun H."/>
            <person name="Tunlid A."/>
            <person name="Henrissat B."/>
            <person name="Grigoriev I.V."/>
            <person name="Hibbett D.S."/>
            <person name="Martin F."/>
            <person name="Nordberg H.P."/>
            <person name="Cantor M.N."/>
            <person name="Hua S.X."/>
        </authorList>
    </citation>
    <scope>NUCLEOTIDE SEQUENCE [LARGE SCALE GENOMIC DNA]</scope>
    <source>
        <strain evidence="2 3">Foug A</strain>
    </source>
</reference>
<organism evidence="2 3">
    <name type="scientific">Scleroderma citrinum Foug A</name>
    <dbReference type="NCBI Taxonomy" id="1036808"/>
    <lineage>
        <taxon>Eukaryota</taxon>
        <taxon>Fungi</taxon>
        <taxon>Dikarya</taxon>
        <taxon>Basidiomycota</taxon>
        <taxon>Agaricomycotina</taxon>
        <taxon>Agaricomycetes</taxon>
        <taxon>Agaricomycetidae</taxon>
        <taxon>Boletales</taxon>
        <taxon>Sclerodermatineae</taxon>
        <taxon>Sclerodermataceae</taxon>
        <taxon>Scleroderma</taxon>
    </lineage>
</organism>
<dbReference type="InParanoid" id="A0A0C3ESR1"/>
<gene>
    <name evidence="2" type="ORF">SCLCIDRAFT_1207064</name>
</gene>
<dbReference type="Pfam" id="PF06985">
    <property type="entry name" value="HET"/>
    <property type="match status" value="1"/>
</dbReference>
<dbReference type="Proteomes" id="UP000053989">
    <property type="component" value="Unassembled WGS sequence"/>
</dbReference>
<protein>
    <recommendedName>
        <fullName evidence="1">Heterokaryon incompatibility domain-containing protein</fullName>
    </recommendedName>
</protein>
<sequence>MRLINIKAVLEREQVMGEGGRIDRRTRVLEFADDETTKYAILSHRWIDSTEVDYEEMVNLTKMDKEERDEIRQRFGYKKILDSCKQAKRDGYAWLWADTCCIDKRSSAELSEAINSMYRWYENSAVCYTYLHDVPGSLFPTASDREKYAKGDGWPEWFSRGWTLQEMIAPSNVQFFNMDWQRLGDKRTLARTLRHITGVPEHILTDGLSGNRPCIAQIMSWAANRMTTRVEDRAYSLMGLLDVNMPMLYGEGKRAFHRLQLEIIRTSNDHSIFAWGRNDGRTGSILADDPSFFGDCANMVLMEHNRFIEYLKDRIPEEELRSIEEDRFGTFPITNRGIQIWLFLRPYRDSRSVFQAWLPCYSHPFHSPVIINLALWNSNYYRYSSSVSQFPTEQKLEFRQLYLRYQGAQYRNATFEIDDSAIVENGLTCSNVYPPELTGNALTLTGANPFCIRVYSDSQTNCRFAVAFGQCFGQDWIHCVCEVPAHGFSWFDEEEFLVRGPERVQSMAEAPPRGERYGRVWVKHTSLPRSTCIVRTSRIVWERSRIGVRVEVFRHPCFHNGPDEWKILGVEGANDPKRDMRGLMIYDKSHQGGHTLRVDGIEMEFLLVRDGTMLGDYGQIGDSGSFLGEGNIFADIKLLVPDADITPRQHNVVPFYSRYLEVTPDKFGLSLPFSHTFKSSLASFSPRLTNLYLVTRVVQCTPECESTCSYLCLVSGWLD</sequence>
<keyword evidence="3" id="KW-1185">Reference proteome</keyword>
<name>A0A0C3ESR1_9AGAM</name>
<dbReference type="HOGENOM" id="CLU_000288_138_12_1"/>
<evidence type="ECO:0000313" key="2">
    <source>
        <dbReference type="EMBL" id="KIM70881.1"/>
    </source>
</evidence>
<proteinExistence type="predicted"/>
<dbReference type="InterPro" id="IPR010730">
    <property type="entry name" value="HET"/>
</dbReference>
<evidence type="ECO:0000259" key="1">
    <source>
        <dbReference type="Pfam" id="PF06985"/>
    </source>
</evidence>
<evidence type="ECO:0000313" key="3">
    <source>
        <dbReference type="Proteomes" id="UP000053989"/>
    </source>
</evidence>
<reference evidence="3" key="2">
    <citation type="submission" date="2015-01" db="EMBL/GenBank/DDBJ databases">
        <title>Evolutionary Origins and Diversification of the Mycorrhizal Mutualists.</title>
        <authorList>
            <consortium name="DOE Joint Genome Institute"/>
            <consortium name="Mycorrhizal Genomics Consortium"/>
            <person name="Kohler A."/>
            <person name="Kuo A."/>
            <person name="Nagy L.G."/>
            <person name="Floudas D."/>
            <person name="Copeland A."/>
            <person name="Barry K.W."/>
            <person name="Cichocki N."/>
            <person name="Veneault-Fourrey C."/>
            <person name="LaButti K."/>
            <person name="Lindquist E.A."/>
            <person name="Lipzen A."/>
            <person name="Lundell T."/>
            <person name="Morin E."/>
            <person name="Murat C."/>
            <person name="Riley R."/>
            <person name="Ohm R."/>
            <person name="Sun H."/>
            <person name="Tunlid A."/>
            <person name="Henrissat B."/>
            <person name="Grigoriev I.V."/>
            <person name="Hibbett D.S."/>
            <person name="Martin F."/>
        </authorList>
    </citation>
    <scope>NUCLEOTIDE SEQUENCE [LARGE SCALE GENOMIC DNA]</scope>
    <source>
        <strain evidence="3">Foug A</strain>
    </source>
</reference>